<evidence type="ECO:0000313" key="4">
    <source>
        <dbReference type="WBParaSite" id="PSU_v2.g845.t1"/>
    </source>
</evidence>
<feature type="compositionally biased region" description="Low complexity" evidence="1">
    <location>
        <begin position="228"/>
        <end position="237"/>
    </location>
</feature>
<name>A0A914Z6Y0_9BILA</name>
<feature type="compositionally biased region" description="Pro residues" evidence="1">
    <location>
        <begin position="286"/>
        <end position="295"/>
    </location>
</feature>
<evidence type="ECO:0000313" key="3">
    <source>
        <dbReference type="Proteomes" id="UP000887577"/>
    </source>
</evidence>
<dbReference type="Proteomes" id="UP000887577">
    <property type="component" value="Unplaced"/>
</dbReference>
<keyword evidence="2" id="KW-1133">Transmembrane helix</keyword>
<accession>A0A914Z6Y0</accession>
<dbReference type="WBParaSite" id="PSU_v2.g845.t1">
    <property type="protein sequence ID" value="PSU_v2.g845.t1"/>
    <property type="gene ID" value="PSU_v2.g845"/>
</dbReference>
<organism evidence="3 4">
    <name type="scientific">Panagrolaimus superbus</name>
    <dbReference type="NCBI Taxonomy" id="310955"/>
    <lineage>
        <taxon>Eukaryota</taxon>
        <taxon>Metazoa</taxon>
        <taxon>Ecdysozoa</taxon>
        <taxon>Nematoda</taxon>
        <taxon>Chromadorea</taxon>
        <taxon>Rhabditida</taxon>
        <taxon>Tylenchina</taxon>
        <taxon>Panagrolaimomorpha</taxon>
        <taxon>Panagrolaimoidea</taxon>
        <taxon>Panagrolaimidae</taxon>
        <taxon>Panagrolaimus</taxon>
    </lineage>
</organism>
<feature type="compositionally biased region" description="Polar residues" evidence="1">
    <location>
        <begin position="332"/>
        <end position="353"/>
    </location>
</feature>
<evidence type="ECO:0000256" key="2">
    <source>
        <dbReference type="SAM" id="Phobius"/>
    </source>
</evidence>
<feature type="compositionally biased region" description="Low complexity" evidence="1">
    <location>
        <begin position="317"/>
        <end position="331"/>
    </location>
</feature>
<keyword evidence="3" id="KW-1185">Reference proteome</keyword>
<dbReference type="AlphaFoldDB" id="A0A914Z6Y0"/>
<keyword evidence="2" id="KW-0472">Membrane</keyword>
<proteinExistence type="predicted"/>
<evidence type="ECO:0000256" key="1">
    <source>
        <dbReference type="SAM" id="MobiDB-lite"/>
    </source>
</evidence>
<feature type="transmembrane region" description="Helical" evidence="2">
    <location>
        <begin position="6"/>
        <end position="29"/>
    </location>
</feature>
<keyword evidence="2" id="KW-0812">Transmembrane</keyword>
<feature type="region of interest" description="Disordered" evidence="1">
    <location>
        <begin position="315"/>
        <end position="353"/>
    </location>
</feature>
<reference evidence="4" key="1">
    <citation type="submission" date="2022-11" db="UniProtKB">
        <authorList>
            <consortium name="WormBaseParasite"/>
        </authorList>
    </citation>
    <scope>IDENTIFICATION</scope>
</reference>
<sequence>MGIFIALTAVTILGITTIIGCFAFFMFLYRLHVISNETNEKEMEPRKVKETSPASSQISTFNGKNISIIADSSIPSASKSGNTYTSNVSKSRISLSPTKINSDFEKKLEDIIKRSEKKKHYGRFPAWDEVEMRRHGLVDRYCDRVYLNECPSNPSTVDVSNYNGGYGSSTPASQNSFRCSLPPDSSSYYSNFSNPFATSTPRSYTESAKNIISEKDVRPIQQPNFDGAAPPKRASSSSVAPSVVSQYAAGLFNDASQQQQSSHQYHVTPSSTPPPLIHQQAVEPPNASPMPPIQEPPQTARVPMVPSPEFVKTAPTQVSSNLQQSIQNLSSPGPSTTVGVLKTAPTQTSSNPSLTSVYVEPGLLNSAYAYQKPEN</sequence>
<feature type="region of interest" description="Disordered" evidence="1">
    <location>
        <begin position="212"/>
        <end position="237"/>
    </location>
</feature>
<protein>
    <submittedName>
        <fullName evidence="4">Uncharacterized protein</fullName>
    </submittedName>
</protein>
<feature type="region of interest" description="Disordered" evidence="1">
    <location>
        <begin position="255"/>
        <end position="297"/>
    </location>
</feature>